<dbReference type="KEGG" id="dpx:DAPPUDRAFT_327763"/>
<protein>
    <recommendedName>
        <fullName evidence="2">Amine oxidase domain-containing protein</fullName>
    </recommendedName>
</protein>
<dbReference type="Gene3D" id="3.90.660.10">
    <property type="match status" value="1"/>
</dbReference>
<name>E9HBP5_DAPPU</name>
<dbReference type="SUPFAM" id="SSF51905">
    <property type="entry name" value="FAD/NAD(P)-binding domain"/>
    <property type="match status" value="1"/>
</dbReference>
<proteinExistence type="predicted"/>
<keyword evidence="1" id="KW-0732">Signal</keyword>
<accession>E9HBP5</accession>
<feature type="chain" id="PRO_5003241024" description="Amine oxidase domain-containing protein" evidence="1">
    <location>
        <begin position="18"/>
        <end position="350"/>
    </location>
</feature>
<dbReference type="Pfam" id="PF13450">
    <property type="entry name" value="NAD_binding_8"/>
    <property type="match status" value="1"/>
</dbReference>
<dbReference type="OrthoDB" id="2161133at2759"/>
<dbReference type="STRING" id="6669.E9HBP5"/>
<dbReference type="Gene3D" id="3.50.50.60">
    <property type="entry name" value="FAD/NAD(P)-binding domain"/>
    <property type="match status" value="1"/>
</dbReference>
<dbReference type="OMA" id="ICGGDAF"/>
<dbReference type="eggNOG" id="ENOG502QUZR">
    <property type="taxonomic scope" value="Eukaryota"/>
</dbReference>
<feature type="domain" description="Amine oxidase" evidence="2">
    <location>
        <begin position="104"/>
        <end position="337"/>
    </location>
</feature>
<dbReference type="InterPro" id="IPR036188">
    <property type="entry name" value="FAD/NAD-bd_sf"/>
</dbReference>
<dbReference type="Pfam" id="PF01593">
    <property type="entry name" value="Amino_oxidase"/>
    <property type="match status" value="1"/>
</dbReference>
<feature type="signal peptide" evidence="1">
    <location>
        <begin position="1"/>
        <end position="17"/>
    </location>
</feature>
<evidence type="ECO:0000313" key="3">
    <source>
        <dbReference type="EMBL" id="EFX70880.1"/>
    </source>
</evidence>
<dbReference type="AlphaFoldDB" id="E9HBP5"/>
<dbReference type="GO" id="GO:0016651">
    <property type="term" value="F:oxidoreductase activity, acting on NAD(P)H"/>
    <property type="evidence" value="ECO:0000318"/>
    <property type="project" value="GO_Central"/>
</dbReference>
<dbReference type="PhylomeDB" id="E9HBP5"/>
<dbReference type="PANTHER" id="PTHR23357:SF1">
    <property type="entry name" value="RENALASE"/>
    <property type="match status" value="1"/>
</dbReference>
<evidence type="ECO:0000313" key="4">
    <source>
        <dbReference type="Proteomes" id="UP000000305"/>
    </source>
</evidence>
<evidence type="ECO:0000256" key="1">
    <source>
        <dbReference type="SAM" id="SignalP"/>
    </source>
</evidence>
<dbReference type="GO" id="GO:0005576">
    <property type="term" value="C:extracellular region"/>
    <property type="evidence" value="ECO:0000318"/>
    <property type="project" value="GO_Central"/>
</dbReference>
<dbReference type="PANTHER" id="PTHR23357">
    <property type="entry name" value="RENALASE"/>
    <property type="match status" value="1"/>
</dbReference>
<dbReference type="InterPro" id="IPR002937">
    <property type="entry name" value="Amino_oxidase"/>
</dbReference>
<dbReference type="InterPro" id="IPR040174">
    <property type="entry name" value="RNLS"/>
</dbReference>
<dbReference type="InParanoid" id="E9HBP5"/>
<evidence type="ECO:0000259" key="2">
    <source>
        <dbReference type="Pfam" id="PF01593"/>
    </source>
</evidence>
<gene>
    <name evidence="3" type="ORF">DAPPUDRAFT_327763</name>
</gene>
<reference evidence="3 4" key="1">
    <citation type="journal article" date="2011" name="Science">
        <title>The ecoresponsive genome of Daphnia pulex.</title>
        <authorList>
            <person name="Colbourne J.K."/>
            <person name="Pfrender M.E."/>
            <person name="Gilbert D."/>
            <person name="Thomas W.K."/>
            <person name="Tucker A."/>
            <person name="Oakley T.H."/>
            <person name="Tokishita S."/>
            <person name="Aerts A."/>
            <person name="Arnold G.J."/>
            <person name="Basu M.K."/>
            <person name="Bauer D.J."/>
            <person name="Caceres C.E."/>
            <person name="Carmel L."/>
            <person name="Casola C."/>
            <person name="Choi J.H."/>
            <person name="Detter J.C."/>
            <person name="Dong Q."/>
            <person name="Dusheyko S."/>
            <person name="Eads B.D."/>
            <person name="Frohlich T."/>
            <person name="Geiler-Samerotte K.A."/>
            <person name="Gerlach D."/>
            <person name="Hatcher P."/>
            <person name="Jogdeo S."/>
            <person name="Krijgsveld J."/>
            <person name="Kriventseva E.V."/>
            <person name="Kultz D."/>
            <person name="Laforsch C."/>
            <person name="Lindquist E."/>
            <person name="Lopez J."/>
            <person name="Manak J.R."/>
            <person name="Muller J."/>
            <person name="Pangilinan J."/>
            <person name="Patwardhan R.P."/>
            <person name="Pitluck S."/>
            <person name="Pritham E.J."/>
            <person name="Rechtsteiner A."/>
            <person name="Rho M."/>
            <person name="Rogozin I.B."/>
            <person name="Sakarya O."/>
            <person name="Salamov A."/>
            <person name="Schaack S."/>
            <person name="Shapiro H."/>
            <person name="Shiga Y."/>
            <person name="Skalitzky C."/>
            <person name="Smith Z."/>
            <person name="Souvorov A."/>
            <person name="Sung W."/>
            <person name="Tang Z."/>
            <person name="Tsuchiya D."/>
            <person name="Tu H."/>
            <person name="Vos H."/>
            <person name="Wang M."/>
            <person name="Wolf Y.I."/>
            <person name="Yamagata H."/>
            <person name="Yamada T."/>
            <person name="Ye Y."/>
            <person name="Shaw J.R."/>
            <person name="Andrews J."/>
            <person name="Crease T.J."/>
            <person name="Tang H."/>
            <person name="Lucas S.M."/>
            <person name="Robertson H.M."/>
            <person name="Bork P."/>
            <person name="Koonin E.V."/>
            <person name="Zdobnov E.M."/>
            <person name="Grigoriev I.V."/>
            <person name="Lynch M."/>
            <person name="Boore J.L."/>
        </authorList>
    </citation>
    <scope>NUCLEOTIDE SEQUENCE [LARGE SCALE GENOMIC DNA]</scope>
</reference>
<sequence>MPKILIVGSGLTGSLVAASLLKLGKENINDQVQLSIWEKARGAGGRMSTSRSPHNQLCAADLGAQYITCTPHYGKEHSKYYQELLSVGILEPLKLNINNCHEHEAGTKHYISPNGMSSLVKYFLNKYECKPEFEHHITSVTKINEKWCVSTLQGKQNFFDVVILTIPVPQILQLGGTVKDILENNHEMKTKLENVKYSARYVMSLYYDHGTELNLPFDASYIKDDPVFRYIAVDNLRRNRPDLPTSVILHTSVPFGVQHIDLTVPEAEPILKEALKRSFPDLPSPKAFKCHKWRYSQVTKPYEDQPGVLEISQEPLLLVGGDGFTHSNFDGCVSSAEKIIQHFASKTANS</sequence>
<dbReference type="EMBL" id="GL732616">
    <property type="protein sequence ID" value="EFX70880.1"/>
    <property type="molecule type" value="Genomic_DNA"/>
</dbReference>
<organism evidence="3 4">
    <name type="scientific">Daphnia pulex</name>
    <name type="common">Water flea</name>
    <dbReference type="NCBI Taxonomy" id="6669"/>
    <lineage>
        <taxon>Eukaryota</taxon>
        <taxon>Metazoa</taxon>
        <taxon>Ecdysozoa</taxon>
        <taxon>Arthropoda</taxon>
        <taxon>Crustacea</taxon>
        <taxon>Branchiopoda</taxon>
        <taxon>Diplostraca</taxon>
        <taxon>Cladocera</taxon>
        <taxon>Anomopoda</taxon>
        <taxon>Daphniidae</taxon>
        <taxon>Daphnia</taxon>
    </lineage>
</organism>
<dbReference type="HOGENOM" id="CLU_036034_1_0_1"/>
<dbReference type="Proteomes" id="UP000000305">
    <property type="component" value="Unassembled WGS sequence"/>
</dbReference>
<keyword evidence="4" id="KW-1185">Reference proteome</keyword>